<organism evidence="1 2">
    <name type="scientific">Pseudomonas nitroreducens</name>
    <dbReference type="NCBI Taxonomy" id="46680"/>
    <lineage>
        <taxon>Bacteria</taxon>
        <taxon>Pseudomonadati</taxon>
        <taxon>Pseudomonadota</taxon>
        <taxon>Gammaproteobacteria</taxon>
        <taxon>Pseudomonadales</taxon>
        <taxon>Pseudomonadaceae</taxon>
        <taxon>Pseudomonas</taxon>
    </lineage>
</organism>
<evidence type="ECO:0000313" key="1">
    <source>
        <dbReference type="EMBL" id="TLP68220.1"/>
    </source>
</evidence>
<comment type="caution">
    <text evidence="1">The sequence shown here is derived from an EMBL/GenBank/DDBJ whole genome shotgun (WGS) entry which is preliminary data.</text>
</comment>
<gene>
    <name evidence="1" type="ORF">FEA48_30675</name>
</gene>
<dbReference type="Proteomes" id="UP000307510">
    <property type="component" value="Unassembled WGS sequence"/>
</dbReference>
<reference evidence="2" key="2">
    <citation type="submission" date="2019-06" db="EMBL/GenBank/DDBJ databases">
        <title>AzeR, a transcriptional regulator that responds to azelaic acid in Pseudomonas nitroreducens.</title>
        <authorList>
            <person name="Bez C."/>
            <person name="Javvadi S.G."/>
            <person name="Bertani I."/>
            <person name="Devescovi G."/>
            <person name="Studholme D.J."/>
            <person name="Geller A."/>
            <person name="Levy A."/>
            <person name="Venturi V."/>
        </authorList>
    </citation>
    <scope>NUCLEOTIDE SEQUENCE [LARGE SCALE GENOMIC DNA]</scope>
    <source>
        <strain evidence="2">DSM 9128</strain>
    </source>
</reference>
<dbReference type="RefSeq" id="WP_138217159.1">
    <property type="nucleotide sequence ID" value="NZ_VASG01000014.1"/>
</dbReference>
<dbReference type="Gene3D" id="3.30.50.20">
    <property type="entry name" value="prophage-derive protein ybcO"/>
    <property type="match status" value="1"/>
</dbReference>
<evidence type="ECO:0000313" key="2">
    <source>
        <dbReference type="Proteomes" id="UP000307510"/>
    </source>
</evidence>
<proteinExistence type="predicted"/>
<name>A0A5R8ZSW2_PSENT</name>
<protein>
    <submittedName>
        <fullName evidence="1">DUF1364 domain-containing protein</fullName>
    </submittedName>
</protein>
<dbReference type="InterPro" id="IPR010774">
    <property type="entry name" value="YbcO"/>
</dbReference>
<dbReference type="Pfam" id="PF07102">
    <property type="entry name" value="YbcO"/>
    <property type="match status" value="1"/>
</dbReference>
<reference evidence="1 2" key="1">
    <citation type="submission" date="2019-05" db="EMBL/GenBank/DDBJ databases">
        <authorList>
            <person name="Moore K."/>
            <person name="O'Neill P."/>
            <person name="Farbos A."/>
            <person name="Studholme D.J."/>
        </authorList>
    </citation>
    <scope>NUCLEOTIDE SEQUENCE [LARGE SCALE GENOMIC DNA]</scope>
    <source>
        <strain evidence="1 2">DSM 9128</strain>
    </source>
</reference>
<sequence>MGKITSNAVRDSARDEQCTVNIAGVCNYRTDTTVFAHLPDESKGMGTKADDLSGCYACMACHDVLDGRRRNPLSAEEREWYMRRAMVRTWRRLLQKKIITIKGVAA</sequence>
<accession>A0A5R8ZSW2</accession>
<dbReference type="AlphaFoldDB" id="A0A5R8ZSW2"/>
<dbReference type="EMBL" id="VASG01000014">
    <property type="protein sequence ID" value="TLP68220.1"/>
    <property type="molecule type" value="Genomic_DNA"/>
</dbReference>